<accession>A0ABU8E2K4</accession>
<dbReference type="PANTHER" id="PTHR33383">
    <property type="entry name" value="MEMBRANE PROTEIN INSERTION EFFICIENCY FACTOR-RELATED"/>
    <property type="match status" value="1"/>
</dbReference>
<protein>
    <recommendedName>
        <fullName evidence="1">Putative membrane protein insertion efficiency factor</fullName>
    </recommendedName>
</protein>
<reference evidence="3 4" key="1">
    <citation type="submission" date="2024-03" db="EMBL/GenBank/DDBJ databases">
        <title>Draft genome sequence of Klenkia terrae.</title>
        <authorList>
            <person name="Duangmal K."/>
            <person name="Chantavorakit T."/>
        </authorList>
    </citation>
    <scope>NUCLEOTIDE SEQUENCE [LARGE SCALE GENOMIC DNA]</scope>
    <source>
        <strain evidence="3 4">JCM 17786</strain>
    </source>
</reference>
<dbReference type="RefSeq" id="WP_225231793.1">
    <property type="nucleotide sequence ID" value="NZ_JBAPLV010000003.1"/>
</dbReference>
<evidence type="ECO:0000313" key="3">
    <source>
        <dbReference type="EMBL" id="MEI4277877.1"/>
    </source>
</evidence>
<comment type="function">
    <text evidence="1">Could be involved in insertion of integral membrane proteins into the membrane.</text>
</comment>
<proteinExistence type="inferred from homology"/>
<dbReference type="InterPro" id="IPR002696">
    <property type="entry name" value="Membr_insert_effic_factor_YidD"/>
</dbReference>
<name>A0ABU8E2K4_9ACTN</name>
<feature type="compositionally biased region" description="Low complexity" evidence="2">
    <location>
        <begin position="174"/>
        <end position="187"/>
    </location>
</feature>
<dbReference type="NCBIfam" id="TIGR00278">
    <property type="entry name" value="membrane protein insertion efficiency factor YidD"/>
    <property type="match status" value="1"/>
</dbReference>
<evidence type="ECO:0000256" key="1">
    <source>
        <dbReference type="HAMAP-Rule" id="MF_00386"/>
    </source>
</evidence>
<dbReference type="SMART" id="SM01234">
    <property type="entry name" value="Haemolytic"/>
    <property type="match status" value="1"/>
</dbReference>
<keyword evidence="1" id="KW-1003">Cell membrane</keyword>
<comment type="caution">
    <text evidence="3">The sequence shown here is derived from an EMBL/GenBank/DDBJ whole genome shotgun (WGS) entry which is preliminary data.</text>
</comment>
<comment type="similarity">
    <text evidence="1">Belongs to the UPF0161 family.</text>
</comment>
<sequence length="187" mass="19050">MVFVWGWGGGRRRRRPGWGPGPGYGGGGPGYGGYGPGYGPGYGRRRGDDSCLRDLLFLNTGCCLAQSLGCGLESVLLAPRAARGLTGTTAAERLVSAVRTYQREVSAHRPPVCRFTPSCSAYAVEALETHGARTGTRLTLARLVRCRPGAAGGADPVPPGSAVHGCGDLGDVGGPDPAAPADQAGTG</sequence>
<keyword evidence="1" id="KW-0472">Membrane</keyword>
<evidence type="ECO:0000313" key="4">
    <source>
        <dbReference type="Proteomes" id="UP001373496"/>
    </source>
</evidence>
<gene>
    <name evidence="3" type="primary">yidD</name>
    <name evidence="3" type="ORF">UXQ13_05310</name>
</gene>
<dbReference type="EMBL" id="JBAPLV010000003">
    <property type="protein sequence ID" value="MEI4277877.1"/>
    <property type="molecule type" value="Genomic_DNA"/>
</dbReference>
<dbReference type="Proteomes" id="UP001373496">
    <property type="component" value="Unassembled WGS sequence"/>
</dbReference>
<organism evidence="3 4">
    <name type="scientific">Klenkia terrae</name>
    <dbReference type="NCBI Taxonomy" id="1052259"/>
    <lineage>
        <taxon>Bacteria</taxon>
        <taxon>Bacillati</taxon>
        <taxon>Actinomycetota</taxon>
        <taxon>Actinomycetes</taxon>
        <taxon>Geodermatophilales</taxon>
        <taxon>Geodermatophilaceae</taxon>
        <taxon>Klenkia</taxon>
    </lineage>
</organism>
<evidence type="ECO:0000256" key="2">
    <source>
        <dbReference type="SAM" id="MobiDB-lite"/>
    </source>
</evidence>
<dbReference type="HAMAP" id="MF_00386">
    <property type="entry name" value="UPF0161_YidD"/>
    <property type="match status" value="1"/>
</dbReference>
<keyword evidence="4" id="KW-1185">Reference proteome</keyword>
<feature type="region of interest" description="Disordered" evidence="2">
    <location>
        <begin position="151"/>
        <end position="187"/>
    </location>
</feature>
<comment type="subcellular location">
    <subcellularLocation>
        <location evidence="1">Cell membrane</location>
        <topology evidence="1">Peripheral membrane protein</topology>
        <orientation evidence="1">Cytoplasmic side</orientation>
    </subcellularLocation>
</comment>
<dbReference type="Pfam" id="PF01809">
    <property type="entry name" value="YidD"/>
    <property type="match status" value="1"/>
</dbReference>
<dbReference type="PANTHER" id="PTHR33383:SF1">
    <property type="entry name" value="MEMBRANE PROTEIN INSERTION EFFICIENCY FACTOR-RELATED"/>
    <property type="match status" value="1"/>
</dbReference>